<comment type="caution">
    <text evidence="2">The sequence shown here is derived from an EMBL/GenBank/DDBJ whole genome shotgun (WGS) entry which is preliminary data.</text>
</comment>
<keyword evidence="3" id="KW-1185">Reference proteome</keyword>
<dbReference type="GeneID" id="78294070"/>
<keyword evidence="1" id="KW-1133">Transmembrane helix</keyword>
<accession>A0A2U1B932</accession>
<proteinExistence type="predicted"/>
<feature type="transmembrane region" description="Helical" evidence="1">
    <location>
        <begin position="37"/>
        <end position="58"/>
    </location>
</feature>
<evidence type="ECO:0000313" key="2">
    <source>
        <dbReference type="EMBL" id="PVY45166.1"/>
    </source>
</evidence>
<dbReference type="EMBL" id="QEKH01000003">
    <property type="protein sequence ID" value="PVY45166.1"/>
    <property type="molecule type" value="Genomic_DNA"/>
</dbReference>
<name>A0A2U1B932_9BACT</name>
<dbReference type="Proteomes" id="UP000245959">
    <property type="component" value="Unassembled WGS sequence"/>
</dbReference>
<evidence type="ECO:0000313" key="3">
    <source>
        <dbReference type="Proteomes" id="UP000245959"/>
    </source>
</evidence>
<keyword evidence="1" id="KW-0472">Membrane</keyword>
<dbReference type="Gene3D" id="3.30.700.10">
    <property type="entry name" value="Glycoprotein, Type 4 Pilin"/>
    <property type="match status" value="1"/>
</dbReference>
<dbReference type="InterPro" id="IPR012902">
    <property type="entry name" value="N_methyl_site"/>
</dbReference>
<organism evidence="2 3">
    <name type="scientific">Victivallis vadensis</name>
    <dbReference type="NCBI Taxonomy" id="172901"/>
    <lineage>
        <taxon>Bacteria</taxon>
        <taxon>Pseudomonadati</taxon>
        <taxon>Lentisphaerota</taxon>
        <taxon>Lentisphaeria</taxon>
        <taxon>Victivallales</taxon>
        <taxon>Victivallaceae</taxon>
        <taxon>Victivallis</taxon>
    </lineage>
</organism>
<evidence type="ECO:0000256" key="1">
    <source>
        <dbReference type="SAM" id="Phobius"/>
    </source>
</evidence>
<protein>
    <submittedName>
        <fullName evidence="2">Prepilin-type N-terminal cleavage/methylation domain-containing protein/prepilin-type processing-associated H-X9-DG protein</fullName>
    </submittedName>
</protein>
<dbReference type="SUPFAM" id="SSF54523">
    <property type="entry name" value="Pili subunits"/>
    <property type="match status" value="1"/>
</dbReference>
<dbReference type="NCBIfam" id="TIGR02532">
    <property type="entry name" value="IV_pilin_GFxxxE"/>
    <property type="match status" value="1"/>
</dbReference>
<dbReference type="RefSeq" id="WP_116882739.1">
    <property type="nucleotide sequence ID" value="NZ_CABMMC010000059.1"/>
</dbReference>
<keyword evidence="1" id="KW-0812">Transmembrane</keyword>
<sequence>MKRIIKPVPRNFNLSTLRFPHVSRSGIVFQRPAVRRYFTLIELLVVIAIIAILASMLLPVLNKARDKAAEVRCAASLKQLTQFCLMYADEHNGRVQVKIWYDQPGFLKFFGVKMHTQLPRGIYCPKSPALRKKIPTIESSYGMNADGNRSNASYGFDGSRVADDEPNHYMLQRVRNPSMRFMLADGNDWWLAFNRTLAHSSDEAANMQAAYRHSNDSLNAGFWDGHVERRDYRRFQYDLSDENKQLWCTYSR</sequence>
<dbReference type="PANTHER" id="PTHR30093">
    <property type="entry name" value="GENERAL SECRETION PATHWAY PROTEIN G"/>
    <property type="match status" value="1"/>
</dbReference>
<dbReference type="AlphaFoldDB" id="A0A2U1B932"/>
<reference evidence="2 3" key="1">
    <citation type="submission" date="2018-04" db="EMBL/GenBank/DDBJ databases">
        <title>Genomic Encyclopedia of Type Strains, Phase IV (KMG-IV): sequencing the most valuable type-strain genomes for metagenomic binning, comparative biology and taxonomic classification.</title>
        <authorList>
            <person name="Goeker M."/>
        </authorList>
    </citation>
    <scope>NUCLEOTIDE SEQUENCE [LARGE SCALE GENOMIC DNA]</scope>
    <source>
        <strain evidence="2 3">DSM 14823</strain>
    </source>
</reference>
<gene>
    <name evidence="2" type="ORF">C8D82_10380</name>
</gene>
<dbReference type="InterPro" id="IPR045584">
    <property type="entry name" value="Pilin-like"/>
</dbReference>